<keyword evidence="5" id="KW-0508">mRNA splicing</keyword>
<dbReference type="InParanoid" id="A0A5F8G2M6"/>
<evidence type="ECO:0000256" key="4">
    <source>
        <dbReference type="ARBA" id="ARBA00022737"/>
    </source>
</evidence>
<sequence>MLAGQLQSIPSLLPVSREPMQPSEEASKEESTPSKAVVRIIYPPSEVRSIIQKTASFVARNSPEFEARIRQNEMNNPKFNFLNPDDPYHVYYWHKVSEFREGKAQEPLASIPKVMQQQQQASQQQLPQKVQVQVIQETIIPRKPPPEFEFIANPPSISAFDLDVVKLTAQFVARSGRQFLIQLMQKEQKNYQFDFLCPQHSLFNYFTKLVEQYTKILIPSKGLFTKLKKEAENPREVLDQVCYHVDPSCRSHSSAIKGRRLKSLVPPIDNRV</sequence>
<dbReference type="GO" id="GO:0071004">
    <property type="term" value="C:U2-type prespliceosome"/>
    <property type="evidence" value="ECO:0000318"/>
    <property type="project" value="GO_Central"/>
</dbReference>
<dbReference type="InterPro" id="IPR000061">
    <property type="entry name" value="Surp"/>
</dbReference>
<evidence type="ECO:0000256" key="6">
    <source>
        <dbReference type="ARBA" id="ARBA00023242"/>
    </source>
</evidence>
<organism evidence="9 10">
    <name type="scientific">Monodelphis domestica</name>
    <name type="common">Gray short-tailed opossum</name>
    <dbReference type="NCBI Taxonomy" id="13616"/>
    <lineage>
        <taxon>Eukaryota</taxon>
        <taxon>Metazoa</taxon>
        <taxon>Chordata</taxon>
        <taxon>Craniata</taxon>
        <taxon>Vertebrata</taxon>
        <taxon>Euteleostomi</taxon>
        <taxon>Mammalia</taxon>
        <taxon>Metatheria</taxon>
        <taxon>Didelphimorphia</taxon>
        <taxon>Didelphidae</taxon>
        <taxon>Monodelphis</taxon>
    </lineage>
</organism>
<dbReference type="GO" id="GO:0045292">
    <property type="term" value="P:mRNA cis splicing, via spliceosome"/>
    <property type="evidence" value="ECO:0007669"/>
    <property type="project" value="InterPro"/>
</dbReference>
<accession>A0A5F8G2M6</accession>
<dbReference type="Pfam" id="PF01805">
    <property type="entry name" value="Surp"/>
    <property type="match status" value="2"/>
</dbReference>
<dbReference type="AlphaFoldDB" id="A0A5F8G2M6"/>
<proteinExistence type="predicted"/>
<dbReference type="FunFam" id="1.10.10.790:FF:000002">
    <property type="entry name" value="Splicing factor 3A subunit 1"/>
    <property type="match status" value="1"/>
</dbReference>
<dbReference type="SUPFAM" id="SSF109905">
    <property type="entry name" value="Surp module (SWAP domain)"/>
    <property type="match status" value="2"/>
</dbReference>
<dbReference type="GeneTree" id="ENSGT00730000111077"/>
<evidence type="ECO:0000259" key="8">
    <source>
        <dbReference type="PROSITE" id="PS50128"/>
    </source>
</evidence>
<reference evidence="9 10" key="1">
    <citation type="journal article" date="2007" name="Nature">
        <title>Genome of the marsupial Monodelphis domestica reveals innovation in non-coding sequences.</title>
        <authorList>
            <person name="Mikkelsen T.S."/>
            <person name="Wakefield M.J."/>
            <person name="Aken B."/>
            <person name="Amemiya C.T."/>
            <person name="Chang J.L."/>
            <person name="Duke S."/>
            <person name="Garber M."/>
            <person name="Gentles A.J."/>
            <person name="Goodstadt L."/>
            <person name="Heger A."/>
            <person name="Jurka J."/>
            <person name="Kamal M."/>
            <person name="Mauceli E."/>
            <person name="Searle S.M."/>
            <person name="Sharpe T."/>
            <person name="Baker M.L."/>
            <person name="Batzer M.A."/>
            <person name="Benos P.V."/>
            <person name="Belov K."/>
            <person name="Clamp M."/>
            <person name="Cook A."/>
            <person name="Cuff J."/>
            <person name="Das R."/>
            <person name="Davidow L."/>
            <person name="Deakin J.E."/>
            <person name="Fazzari M.J."/>
            <person name="Glass J.L."/>
            <person name="Grabherr M."/>
            <person name="Greally J.M."/>
            <person name="Gu W."/>
            <person name="Hore T.A."/>
            <person name="Huttley G.A."/>
            <person name="Kleber M."/>
            <person name="Jirtle R.L."/>
            <person name="Koina E."/>
            <person name="Lee J.T."/>
            <person name="Mahony S."/>
            <person name="Marra M.A."/>
            <person name="Miller R.D."/>
            <person name="Nicholls R.D."/>
            <person name="Oda M."/>
            <person name="Papenfuss A.T."/>
            <person name="Parra Z.E."/>
            <person name="Pollock D.D."/>
            <person name="Ray D.A."/>
            <person name="Schein J.E."/>
            <person name="Speed T.P."/>
            <person name="Thompson K."/>
            <person name="VandeBerg J.L."/>
            <person name="Wade C.M."/>
            <person name="Walker J.A."/>
            <person name="Waters P.D."/>
            <person name="Webber C."/>
            <person name="Weidman J.R."/>
            <person name="Xie X."/>
            <person name="Zody M.C."/>
            <person name="Baldwin J."/>
            <person name="Abdouelleil A."/>
            <person name="Abdulkadir J."/>
            <person name="Abebe A."/>
            <person name="Abera B."/>
            <person name="Abreu J."/>
            <person name="Acer S.C."/>
            <person name="Aftuck L."/>
            <person name="Alexander A."/>
            <person name="An P."/>
            <person name="Anderson E."/>
            <person name="Anderson S."/>
            <person name="Arachi H."/>
            <person name="Azer M."/>
            <person name="Bachantsang P."/>
            <person name="Barry A."/>
            <person name="Bayul T."/>
            <person name="Berlin A."/>
            <person name="Bessette D."/>
            <person name="Bloom T."/>
            <person name="Bloom T."/>
            <person name="Boguslavskiy L."/>
            <person name="Bonnet C."/>
            <person name="Boukhgalter B."/>
            <person name="Bourzgui I."/>
            <person name="Brown A."/>
            <person name="Cahill P."/>
            <person name="Channer S."/>
            <person name="Cheshatsang Y."/>
            <person name="Chuda L."/>
            <person name="Citroen M."/>
            <person name="Collymore A."/>
            <person name="Cooke P."/>
            <person name="Costello M."/>
            <person name="D'Aco K."/>
            <person name="Daza R."/>
            <person name="De Haan G."/>
            <person name="DeGray S."/>
            <person name="DeMaso C."/>
            <person name="Dhargay N."/>
            <person name="Dooley K."/>
            <person name="Dooley E."/>
            <person name="Doricent M."/>
            <person name="Dorje P."/>
            <person name="Dorjee K."/>
            <person name="Dupes A."/>
            <person name="Elong R."/>
            <person name="Falk J."/>
            <person name="Farina A."/>
            <person name="Faro S."/>
            <person name="Ferguson D."/>
            <person name="Fisher S."/>
            <person name="Foley C.D."/>
            <person name="Franke A."/>
            <person name="Friedrich D."/>
            <person name="Gadbois L."/>
            <person name="Gearin G."/>
            <person name="Gearin C.R."/>
            <person name="Giannoukos G."/>
            <person name="Goode T."/>
            <person name="Graham J."/>
            <person name="Grandbois E."/>
            <person name="Grewal S."/>
            <person name="Gyaltsen K."/>
            <person name="Hafez N."/>
            <person name="Hagos B."/>
            <person name="Hall J."/>
            <person name="Henson C."/>
            <person name="Hollinger A."/>
            <person name="Honan T."/>
            <person name="Huard M.D."/>
            <person name="Hughes L."/>
            <person name="Hurhula B."/>
            <person name="Husby M.E."/>
            <person name="Kamat A."/>
            <person name="Kanga B."/>
            <person name="Kashin S."/>
            <person name="Khazanovich D."/>
            <person name="Kisner P."/>
            <person name="Lance K."/>
            <person name="Lara M."/>
            <person name="Lee W."/>
            <person name="Lennon N."/>
            <person name="Letendre F."/>
            <person name="LeVine R."/>
            <person name="Lipovsky A."/>
            <person name="Liu X."/>
            <person name="Liu J."/>
            <person name="Liu S."/>
            <person name="Lokyitsang T."/>
            <person name="Lokyitsang Y."/>
            <person name="Lubonja R."/>
            <person name="Lui A."/>
            <person name="MacDonald P."/>
            <person name="Magnisalis V."/>
            <person name="Maru K."/>
            <person name="Matthews C."/>
            <person name="McCusker W."/>
            <person name="McDonough S."/>
            <person name="Mehta T."/>
            <person name="Meldrim J."/>
            <person name="Meneus L."/>
            <person name="Mihai O."/>
            <person name="Mihalev A."/>
            <person name="Mihova T."/>
            <person name="Mittelman R."/>
            <person name="Mlenga V."/>
            <person name="Montmayeur A."/>
            <person name="Mulrain L."/>
            <person name="Navidi A."/>
            <person name="Naylor J."/>
            <person name="Negash T."/>
            <person name="Nguyen T."/>
            <person name="Nguyen N."/>
            <person name="Nicol R."/>
            <person name="Norbu C."/>
            <person name="Norbu N."/>
            <person name="Novod N."/>
            <person name="O'Neill B."/>
            <person name="Osman S."/>
            <person name="Markiewicz E."/>
            <person name="Oyono O.L."/>
            <person name="Patti C."/>
            <person name="Phunkhang P."/>
            <person name="Pierre F."/>
            <person name="Priest M."/>
            <person name="Raghuraman S."/>
            <person name="Rege F."/>
            <person name="Reyes R."/>
            <person name="Rise C."/>
            <person name="Rogov P."/>
            <person name="Ross K."/>
            <person name="Ryan E."/>
            <person name="Settipalli S."/>
            <person name="Shea T."/>
            <person name="Sherpa N."/>
            <person name="Shi L."/>
            <person name="Shih D."/>
            <person name="Sparrow T."/>
            <person name="Spaulding J."/>
            <person name="Stalker J."/>
            <person name="Stange-Thomann N."/>
            <person name="Stavropoulos S."/>
            <person name="Stone C."/>
            <person name="Strader C."/>
            <person name="Tesfaye S."/>
            <person name="Thomson T."/>
            <person name="Thoulutsang Y."/>
            <person name="Thoulutsang D."/>
            <person name="Topham K."/>
            <person name="Topping I."/>
            <person name="Tsamla T."/>
            <person name="Vassiliev H."/>
            <person name="Vo A."/>
            <person name="Wangchuk T."/>
            <person name="Wangdi T."/>
            <person name="Weiand M."/>
            <person name="Wilkinson J."/>
            <person name="Wilson A."/>
            <person name="Yadav S."/>
            <person name="Young G."/>
            <person name="Yu Q."/>
            <person name="Zembek L."/>
            <person name="Zhong D."/>
            <person name="Zimmer A."/>
            <person name="Zwirko Z."/>
            <person name="Jaffe D.B."/>
            <person name="Alvarez P."/>
            <person name="Brockman W."/>
            <person name="Butler J."/>
            <person name="Chin C."/>
            <person name="Gnerre S."/>
            <person name="MacCallum I."/>
            <person name="Graves J.A."/>
            <person name="Ponting C.P."/>
            <person name="Breen M."/>
            <person name="Samollow P.B."/>
            <person name="Lander E.S."/>
            <person name="Lindblad-Toh K."/>
        </authorList>
    </citation>
    <scope>NUCLEOTIDE SEQUENCE [LARGE SCALE GENOMIC DNA]</scope>
</reference>
<dbReference type="InterPro" id="IPR045146">
    <property type="entry name" value="SF3A1"/>
</dbReference>
<dbReference type="STRING" id="13616.ENSMODP00000041680"/>
<evidence type="ECO:0000256" key="3">
    <source>
        <dbReference type="ARBA" id="ARBA00022728"/>
    </source>
</evidence>
<evidence type="ECO:0000256" key="2">
    <source>
        <dbReference type="ARBA" id="ARBA00022664"/>
    </source>
</evidence>
<dbReference type="OMA" id="MEWERVA"/>
<comment type="subcellular location">
    <subcellularLocation>
        <location evidence="1">Nucleus</location>
    </subcellularLocation>
</comment>
<keyword evidence="10" id="KW-1185">Reference proteome</keyword>
<evidence type="ECO:0000256" key="5">
    <source>
        <dbReference type="ARBA" id="ARBA00023187"/>
    </source>
</evidence>
<keyword evidence="3" id="KW-0747">Spliceosome</keyword>
<keyword evidence="6" id="KW-0539">Nucleus</keyword>
<dbReference type="PROSITE" id="PS50128">
    <property type="entry name" value="SURP"/>
    <property type="match status" value="2"/>
</dbReference>
<evidence type="ECO:0000313" key="9">
    <source>
        <dbReference type="Ensembl" id="ENSMODP00000041680.1"/>
    </source>
</evidence>
<reference evidence="9" key="3">
    <citation type="submission" date="2025-09" db="UniProtKB">
        <authorList>
            <consortium name="Ensembl"/>
        </authorList>
    </citation>
    <scope>IDENTIFICATION</scope>
</reference>
<protein>
    <recommendedName>
        <fullName evidence="8">SURP motif domain-containing protein</fullName>
    </recommendedName>
</protein>
<dbReference type="PANTHER" id="PTHR15316:SF1">
    <property type="entry name" value="SPLICING FACTOR 3A SUBUNIT 1"/>
    <property type="match status" value="1"/>
</dbReference>
<dbReference type="Ensembl" id="ENSMODT00000038199.2">
    <property type="protein sequence ID" value="ENSMODP00000041680.1"/>
    <property type="gene ID" value="ENSMODG00000025023.2"/>
</dbReference>
<dbReference type="Gene3D" id="1.10.10.790">
    <property type="entry name" value="Surp module"/>
    <property type="match status" value="2"/>
</dbReference>
<evidence type="ECO:0000256" key="1">
    <source>
        <dbReference type="ARBA" id="ARBA00004123"/>
    </source>
</evidence>
<keyword evidence="4" id="KW-0677">Repeat</keyword>
<evidence type="ECO:0000313" key="10">
    <source>
        <dbReference type="Proteomes" id="UP000002280"/>
    </source>
</evidence>
<feature type="compositionally biased region" description="Polar residues" evidence="7">
    <location>
        <begin position="1"/>
        <end position="10"/>
    </location>
</feature>
<dbReference type="GO" id="GO:0071013">
    <property type="term" value="C:catalytic step 2 spliceosome"/>
    <property type="evidence" value="ECO:0000318"/>
    <property type="project" value="GO_Central"/>
</dbReference>
<reference evidence="9" key="2">
    <citation type="submission" date="2025-08" db="UniProtKB">
        <authorList>
            <consortium name="Ensembl"/>
        </authorList>
    </citation>
    <scope>IDENTIFICATION</scope>
</reference>
<name>A0A5F8G2M6_MONDO</name>
<dbReference type="PANTHER" id="PTHR15316">
    <property type="entry name" value="SPLICEOSOME ASSOCIATED PROTEIN 114/SWAP SPLICING FACTOR-RELATED"/>
    <property type="match status" value="1"/>
</dbReference>
<dbReference type="InterPro" id="IPR035967">
    <property type="entry name" value="SWAP/Surp_sf"/>
</dbReference>
<dbReference type="FunFam" id="1.10.10.790:FF:000001">
    <property type="entry name" value="Splicing factor 3a, subunit 1"/>
    <property type="match status" value="1"/>
</dbReference>
<feature type="region of interest" description="Disordered" evidence="7">
    <location>
        <begin position="1"/>
        <end position="35"/>
    </location>
</feature>
<dbReference type="GO" id="GO:0005686">
    <property type="term" value="C:U2 snRNP"/>
    <property type="evidence" value="ECO:0000318"/>
    <property type="project" value="GO_Central"/>
</dbReference>
<feature type="domain" description="SURP motif" evidence="8">
    <location>
        <begin position="50"/>
        <end position="92"/>
    </location>
</feature>
<evidence type="ECO:0000256" key="7">
    <source>
        <dbReference type="SAM" id="MobiDB-lite"/>
    </source>
</evidence>
<keyword evidence="2" id="KW-0507">mRNA processing</keyword>
<dbReference type="GO" id="GO:0003723">
    <property type="term" value="F:RNA binding"/>
    <property type="evidence" value="ECO:0000318"/>
    <property type="project" value="GO_Central"/>
</dbReference>
<dbReference type="SMART" id="SM00648">
    <property type="entry name" value="SWAP"/>
    <property type="match status" value="2"/>
</dbReference>
<feature type="domain" description="SURP motif" evidence="8">
    <location>
        <begin position="164"/>
        <end position="206"/>
    </location>
</feature>
<dbReference type="Proteomes" id="UP000002280">
    <property type="component" value="Chromosome 3"/>
</dbReference>